<dbReference type="InterPro" id="IPR029058">
    <property type="entry name" value="AB_hydrolase_fold"/>
</dbReference>
<name>A0A1I5T807_9GAMM</name>
<dbReference type="AlphaFoldDB" id="A0A1I5T807"/>
<dbReference type="GeneID" id="35870294"/>
<dbReference type="STRING" id="1121869.SAMN03084138_03128"/>
<evidence type="ECO:0000313" key="2">
    <source>
        <dbReference type="Proteomes" id="UP000182692"/>
    </source>
</evidence>
<dbReference type="EMBL" id="FOWR01000024">
    <property type="protein sequence ID" value="SFP78951.1"/>
    <property type="molecule type" value="Genomic_DNA"/>
</dbReference>
<dbReference type="NCBIfam" id="NF008291">
    <property type="entry name" value="PRK11071.1"/>
    <property type="match status" value="1"/>
</dbReference>
<evidence type="ECO:0008006" key="3">
    <source>
        <dbReference type="Google" id="ProtNLM"/>
    </source>
</evidence>
<dbReference type="PANTHER" id="PTHR35602">
    <property type="entry name" value="ESTERASE YQIA-RELATED"/>
    <property type="match status" value="1"/>
</dbReference>
<organism evidence="1 2">
    <name type="scientific">Enterovibrio norvegicus DSM 15893</name>
    <dbReference type="NCBI Taxonomy" id="1121869"/>
    <lineage>
        <taxon>Bacteria</taxon>
        <taxon>Pseudomonadati</taxon>
        <taxon>Pseudomonadota</taxon>
        <taxon>Gammaproteobacteria</taxon>
        <taxon>Vibrionales</taxon>
        <taxon>Vibrionaceae</taxon>
        <taxon>Enterovibrio</taxon>
    </lineage>
</organism>
<gene>
    <name evidence="1" type="ORF">SAMN03084138_03128</name>
</gene>
<dbReference type="OrthoDB" id="9814831at2"/>
<dbReference type="SUPFAM" id="SSF53474">
    <property type="entry name" value="alpha/beta-Hydrolases"/>
    <property type="match status" value="1"/>
</dbReference>
<reference evidence="1 2" key="1">
    <citation type="submission" date="2016-10" db="EMBL/GenBank/DDBJ databases">
        <authorList>
            <person name="de Groot N.N."/>
        </authorList>
    </citation>
    <scope>NUCLEOTIDE SEQUENCE [LARGE SCALE GENOMIC DNA]</scope>
    <source>
        <strain evidence="1 2">DSM 15893</strain>
    </source>
</reference>
<proteinExistence type="predicted"/>
<evidence type="ECO:0000313" key="1">
    <source>
        <dbReference type="EMBL" id="SFP78951.1"/>
    </source>
</evidence>
<dbReference type="PANTHER" id="PTHR35602:SF3">
    <property type="entry name" value="ESTERASE YQIA"/>
    <property type="match status" value="1"/>
</dbReference>
<sequence>MPVLLIYIHGFNSSPLSLKAQQMQQWCEIHRPDIKLEVPRLACYPAAAAAQLNALVDRYKGDYRIGLVGSSLGGYLSAWLNSQHGFPAVVINPAVKPYELLADYLGPQKNPYTGEQYLLETHHMDELKALDTESITHPESMWLLQQEGDEVLDYRQAVAKYQGCKQTVEAGGDHAFVGFERYPAEIIQFLGL</sequence>
<dbReference type="RefSeq" id="WP_017008663.1">
    <property type="nucleotide sequence ID" value="NZ_FOWR01000024.1"/>
</dbReference>
<protein>
    <recommendedName>
        <fullName evidence="3">Esterase YqiA</fullName>
    </recommendedName>
</protein>
<dbReference type="Pfam" id="PF05728">
    <property type="entry name" value="UPF0227"/>
    <property type="match status" value="1"/>
</dbReference>
<dbReference type="Proteomes" id="UP000182692">
    <property type="component" value="Unassembled WGS sequence"/>
</dbReference>
<dbReference type="Gene3D" id="3.40.50.1820">
    <property type="entry name" value="alpha/beta hydrolase"/>
    <property type="match status" value="1"/>
</dbReference>
<accession>A0A1I5T807</accession>
<dbReference type="InterPro" id="IPR008886">
    <property type="entry name" value="UPF0227/Esterase_YqiA"/>
</dbReference>